<keyword evidence="4 10" id="KW-0418">Kinase</keyword>
<keyword evidence="3 6" id="KW-0547">Nucleotide-binding</keyword>
<evidence type="ECO:0000256" key="6">
    <source>
        <dbReference type="PROSITE-ProRule" id="PRU10141"/>
    </source>
</evidence>
<sequence>GNCIGKGQFGSVYRALNLETGQMVAIKRVYILDKDEKEVESLMQEVALLEKLTHTNVVKYEGFIKGDGFLNIVLEYIENGSLLTTLKSFGAFPEKLVASYTVKILEGLVYLHEQDVAHCDLKAANLLTTKDGNVKLSDFGVSLNLQLVESEIGEMIAGTPNWMAPEVIELKGASTASDIWSLGCTIVELLTGKPPYWGLLPMTTLFRIVEDDCPPLPDDISPELRDFLLKCFCKEPEGRPTAKELLTFPWLQEHVHARVSDARISCMAVSINSNMRIYSRCVHAHRPREQAARHGHSKHHRATRAACRSRC</sequence>
<proteinExistence type="inferred from homology"/>
<feature type="compositionally biased region" description="Basic residues" evidence="8">
    <location>
        <begin position="293"/>
        <end position="311"/>
    </location>
</feature>
<dbReference type="PROSITE" id="PS00107">
    <property type="entry name" value="PROTEIN_KINASE_ATP"/>
    <property type="match status" value="1"/>
</dbReference>
<dbReference type="Proteomes" id="UP000278143">
    <property type="component" value="Unassembled WGS sequence"/>
</dbReference>
<accession>A0A4P9YW22</accession>
<gene>
    <name evidence="10" type="ORF">SYNPS1DRAFT_18592</name>
</gene>
<dbReference type="InterPro" id="IPR008271">
    <property type="entry name" value="Ser/Thr_kinase_AS"/>
</dbReference>
<evidence type="ECO:0000313" key="10">
    <source>
        <dbReference type="EMBL" id="RKP23451.1"/>
    </source>
</evidence>
<dbReference type="PROSITE" id="PS50011">
    <property type="entry name" value="PROTEIN_KINASE_DOM"/>
    <property type="match status" value="1"/>
</dbReference>
<reference evidence="11" key="1">
    <citation type="journal article" date="2018" name="Nat. Microbiol.">
        <title>Leveraging single-cell genomics to expand the fungal tree of life.</title>
        <authorList>
            <person name="Ahrendt S.R."/>
            <person name="Quandt C.A."/>
            <person name="Ciobanu D."/>
            <person name="Clum A."/>
            <person name="Salamov A."/>
            <person name="Andreopoulos B."/>
            <person name="Cheng J.F."/>
            <person name="Woyke T."/>
            <person name="Pelin A."/>
            <person name="Henrissat B."/>
            <person name="Reynolds N.K."/>
            <person name="Benny G.L."/>
            <person name="Smith M.E."/>
            <person name="James T.Y."/>
            <person name="Grigoriev I.V."/>
        </authorList>
    </citation>
    <scope>NUCLEOTIDE SEQUENCE [LARGE SCALE GENOMIC DNA]</scope>
    <source>
        <strain evidence="11">Benny S71-1</strain>
    </source>
</reference>
<evidence type="ECO:0000256" key="4">
    <source>
        <dbReference type="ARBA" id="ARBA00022777"/>
    </source>
</evidence>
<feature type="domain" description="Protein kinase" evidence="9">
    <location>
        <begin position="1"/>
        <end position="251"/>
    </location>
</feature>
<dbReference type="GO" id="GO:0005737">
    <property type="term" value="C:cytoplasm"/>
    <property type="evidence" value="ECO:0007669"/>
    <property type="project" value="TreeGrafter"/>
</dbReference>
<dbReference type="AlphaFoldDB" id="A0A4P9YW22"/>
<dbReference type="InterPro" id="IPR017441">
    <property type="entry name" value="Protein_kinase_ATP_BS"/>
</dbReference>
<evidence type="ECO:0000313" key="11">
    <source>
        <dbReference type="Proteomes" id="UP000278143"/>
    </source>
</evidence>
<evidence type="ECO:0000256" key="5">
    <source>
        <dbReference type="ARBA" id="ARBA00022840"/>
    </source>
</evidence>
<comment type="similarity">
    <text evidence="7">Belongs to the protein kinase superfamily.</text>
</comment>
<dbReference type="Pfam" id="PF00069">
    <property type="entry name" value="Pkinase"/>
    <property type="match status" value="1"/>
</dbReference>
<evidence type="ECO:0000256" key="8">
    <source>
        <dbReference type="SAM" id="MobiDB-lite"/>
    </source>
</evidence>
<dbReference type="GO" id="GO:0004709">
    <property type="term" value="F:MAP kinase kinase kinase activity"/>
    <property type="evidence" value="ECO:0007669"/>
    <property type="project" value="TreeGrafter"/>
</dbReference>
<keyword evidence="5 6" id="KW-0067">ATP-binding</keyword>
<dbReference type="SUPFAM" id="SSF56112">
    <property type="entry name" value="Protein kinase-like (PK-like)"/>
    <property type="match status" value="1"/>
</dbReference>
<feature type="non-terminal residue" evidence="10">
    <location>
        <position position="1"/>
    </location>
</feature>
<feature type="binding site" evidence="6">
    <location>
        <position position="27"/>
    </location>
    <ligand>
        <name>ATP</name>
        <dbReference type="ChEBI" id="CHEBI:30616"/>
    </ligand>
</feature>
<keyword evidence="11" id="KW-1185">Reference proteome</keyword>
<dbReference type="Gene3D" id="1.10.510.10">
    <property type="entry name" value="Transferase(Phosphotransferase) domain 1"/>
    <property type="match status" value="1"/>
</dbReference>
<evidence type="ECO:0000259" key="9">
    <source>
        <dbReference type="PROSITE" id="PS50011"/>
    </source>
</evidence>
<dbReference type="GO" id="GO:0005524">
    <property type="term" value="F:ATP binding"/>
    <property type="evidence" value="ECO:0007669"/>
    <property type="project" value="UniProtKB-UniRule"/>
</dbReference>
<dbReference type="CDD" id="cd06627">
    <property type="entry name" value="STKc_Cdc7_like"/>
    <property type="match status" value="1"/>
</dbReference>
<name>A0A4P9YW22_9FUNG</name>
<evidence type="ECO:0000256" key="1">
    <source>
        <dbReference type="ARBA" id="ARBA00022527"/>
    </source>
</evidence>
<dbReference type="InterPro" id="IPR000719">
    <property type="entry name" value="Prot_kinase_dom"/>
</dbReference>
<dbReference type="InterPro" id="IPR011009">
    <property type="entry name" value="Kinase-like_dom_sf"/>
</dbReference>
<organism evidence="10 11">
    <name type="scientific">Syncephalis pseudoplumigaleata</name>
    <dbReference type="NCBI Taxonomy" id="1712513"/>
    <lineage>
        <taxon>Eukaryota</taxon>
        <taxon>Fungi</taxon>
        <taxon>Fungi incertae sedis</taxon>
        <taxon>Zoopagomycota</taxon>
        <taxon>Zoopagomycotina</taxon>
        <taxon>Zoopagomycetes</taxon>
        <taxon>Zoopagales</taxon>
        <taxon>Piptocephalidaceae</taxon>
        <taxon>Syncephalis</taxon>
    </lineage>
</organism>
<dbReference type="PANTHER" id="PTHR48016:SF4">
    <property type="entry name" value="PROTEIN KINASE DOMAIN-CONTAINING PROTEIN"/>
    <property type="match status" value="1"/>
</dbReference>
<dbReference type="InterPro" id="IPR050538">
    <property type="entry name" value="MAP_kinase_kinase_kinase"/>
</dbReference>
<dbReference type="EMBL" id="KZ990958">
    <property type="protein sequence ID" value="RKP23451.1"/>
    <property type="molecule type" value="Genomic_DNA"/>
</dbReference>
<dbReference type="PRINTS" id="PR00109">
    <property type="entry name" value="TYRKINASE"/>
</dbReference>
<dbReference type="PANTHER" id="PTHR48016">
    <property type="entry name" value="MAP KINASE KINASE KINASE SSK2-RELATED-RELATED"/>
    <property type="match status" value="1"/>
</dbReference>
<dbReference type="InterPro" id="IPR001245">
    <property type="entry name" value="Ser-Thr/Tyr_kinase_cat_dom"/>
</dbReference>
<dbReference type="SMART" id="SM00220">
    <property type="entry name" value="S_TKc"/>
    <property type="match status" value="1"/>
</dbReference>
<dbReference type="PROSITE" id="PS00108">
    <property type="entry name" value="PROTEIN_KINASE_ST"/>
    <property type="match status" value="1"/>
</dbReference>
<keyword evidence="2" id="KW-0808">Transferase</keyword>
<protein>
    <submittedName>
        <fullName evidence="10">Kinase-like domain-containing protein</fullName>
    </submittedName>
</protein>
<dbReference type="OrthoDB" id="8693905at2759"/>
<evidence type="ECO:0000256" key="7">
    <source>
        <dbReference type="RuleBase" id="RU000304"/>
    </source>
</evidence>
<keyword evidence="1 7" id="KW-0723">Serine/threonine-protein kinase</keyword>
<evidence type="ECO:0000256" key="2">
    <source>
        <dbReference type="ARBA" id="ARBA00022679"/>
    </source>
</evidence>
<feature type="region of interest" description="Disordered" evidence="8">
    <location>
        <begin position="289"/>
        <end position="311"/>
    </location>
</feature>
<evidence type="ECO:0000256" key="3">
    <source>
        <dbReference type="ARBA" id="ARBA00022741"/>
    </source>
</evidence>